<feature type="region of interest" description="Disordered" evidence="1">
    <location>
        <begin position="162"/>
        <end position="210"/>
    </location>
</feature>
<proteinExistence type="predicted"/>
<evidence type="ECO:0000313" key="3">
    <source>
        <dbReference type="Proteomes" id="UP000190648"/>
    </source>
</evidence>
<sequence length="210" mass="22383">MDLPLAKAEPISNSDSTSVIAYLRKETKNPNCCGRAAGGVRICASNNSADSKVSEGGRGGTPGTRAEIPLQPMVKTMGRQAVPLQPMEVQSGADIHLQPIEDPMPEQMDAPKGGCDPMESLCWSRLLAGPVNPVERGAHAGTSFLAGLVTPWVTHAEAVCSKRTSPRGKHPRWNSSWRTASYGKDPMLEQGKTVRSPPPEEEGAARTICD</sequence>
<keyword evidence="3" id="KW-1185">Reference proteome</keyword>
<dbReference type="EMBL" id="LSYS01001440">
    <property type="protein sequence ID" value="OPJ89134.1"/>
    <property type="molecule type" value="Genomic_DNA"/>
</dbReference>
<evidence type="ECO:0000313" key="2">
    <source>
        <dbReference type="EMBL" id="OPJ89134.1"/>
    </source>
</evidence>
<dbReference type="OrthoDB" id="9219298at2759"/>
<dbReference type="AlphaFoldDB" id="A0A1V4KXE8"/>
<gene>
    <name evidence="2" type="ORF">AV530_016360</name>
</gene>
<dbReference type="Proteomes" id="UP000190648">
    <property type="component" value="Unassembled WGS sequence"/>
</dbReference>
<reference evidence="2 3" key="1">
    <citation type="submission" date="2016-02" db="EMBL/GenBank/DDBJ databases">
        <title>Band-tailed pigeon sequencing and assembly.</title>
        <authorList>
            <person name="Soares A.E."/>
            <person name="Novak B.J."/>
            <person name="Rice E.S."/>
            <person name="O'Connell B."/>
            <person name="Chang D."/>
            <person name="Weber S."/>
            <person name="Shapiro B."/>
        </authorList>
    </citation>
    <scope>NUCLEOTIDE SEQUENCE [LARGE SCALE GENOMIC DNA]</scope>
    <source>
        <strain evidence="2">BTP2013</strain>
        <tissue evidence="2">Blood</tissue>
    </source>
</reference>
<organism evidence="2 3">
    <name type="scientific">Patagioenas fasciata monilis</name>
    <dbReference type="NCBI Taxonomy" id="372326"/>
    <lineage>
        <taxon>Eukaryota</taxon>
        <taxon>Metazoa</taxon>
        <taxon>Chordata</taxon>
        <taxon>Craniata</taxon>
        <taxon>Vertebrata</taxon>
        <taxon>Euteleostomi</taxon>
        <taxon>Archelosauria</taxon>
        <taxon>Archosauria</taxon>
        <taxon>Dinosauria</taxon>
        <taxon>Saurischia</taxon>
        <taxon>Theropoda</taxon>
        <taxon>Coelurosauria</taxon>
        <taxon>Aves</taxon>
        <taxon>Neognathae</taxon>
        <taxon>Neoaves</taxon>
        <taxon>Columbimorphae</taxon>
        <taxon>Columbiformes</taxon>
        <taxon>Columbidae</taxon>
        <taxon>Patagioenas</taxon>
    </lineage>
</organism>
<name>A0A1V4KXE8_PATFA</name>
<feature type="region of interest" description="Disordered" evidence="1">
    <location>
        <begin position="47"/>
        <end position="67"/>
    </location>
</feature>
<protein>
    <submittedName>
        <fullName evidence="2">Uncharacterized protein</fullName>
    </submittedName>
</protein>
<comment type="caution">
    <text evidence="2">The sequence shown here is derived from an EMBL/GenBank/DDBJ whole genome shotgun (WGS) entry which is preliminary data.</text>
</comment>
<accession>A0A1V4KXE8</accession>
<evidence type="ECO:0000256" key="1">
    <source>
        <dbReference type="SAM" id="MobiDB-lite"/>
    </source>
</evidence>